<keyword evidence="1" id="KW-0472">Membrane</keyword>
<evidence type="ECO:0000256" key="2">
    <source>
        <dbReference type="SAM" id="SignalP"/>
    </source>
</evidence>
<dbReference type="Proteomes" id="UP000092445">
    <property type="component" value="Unassembled WGS sequence"/>
</dbReference>
<feature type="signal peptide" evidence="2">
    <location>
        <begin position="1"/>
        <end position="27"/>
    </location>
</feature>
<accession>A0A1B0A9H7</accession>
<dbReference type="AlphaFoldDB" id="A0A1B0A9H7"/>
<sequence>MSLRHSILLKNILQIALVILVSSSTESFQVFGQLKNIFKGPGQGLLSTTLAAVIIIVREKRKQKKTPHYCLTIISSITTKATVIRMTVEPVIGAAVITPRSTIITTVWTTMVTTVIIRAPCHKTACIVDFAND</sequence>
<organism evidence="3 4">
    <name type="scientific">Glossina pallidipes</name>
    <name type="common">Tsetse fly</name>
    <dbReference type="NCBI Taxonomy" id="7398"/>
    <lineage>
        <taxon>Eukaryota</taxon>
        <taxon>Metazoa</taxon>
        <taxon>Ecdysozoa</taxon>
        <taxon>Arthropoda</taxon>
        <taxon>Hexapoda</taxon>
        <taxon>Insecta</taxon>
        <taxon>Pterygota</taxon>
        <taxon>Neoptera</taxon>
        <taxon>Endopterygota</taxon>
        <taxon>Diptera</taxon>
        <taxon>Brachycera</taxon>
        <taxon>Muscomorpha</taxon>
        <taxon>Hippoboscoidea</taxon>
        <taxon>Glossinidae</taxon>
        <taxon>Glossina</taxon>
    </lineage>
</organism>
<feature type="transmembrane region" description="Helical" evidence="1">
    <location>
        <begin position="37"/>
        <end position="57"/>
    </location>
</feature>
<proteinExistence type="predicted"/>
<feature type="chain" id="PRO_5008403629" evidence="2">
    <location>
        <begin position="28"/>
        <end position="133"/>
    </location>
</feature>
<keyword evidence="1" id="KW-1133">Transmembrane helix</keyword>
<evidence type="ECO:0000313" key="4">
    <source>
        <dbReference type="Proteomes" id="UP000092445"/>
    </source>
</evidence>
<keyword evidence="2" id="KW-0732">Signal</keyword>
<name>A0A1B0A9H7_GLOPL</name>
<dbReference type="VEuPathDB" id="VectorBase:GPAI038476"/>
<keyword evidence="4" id="KW-1185">Reference proteome</keyword>
<protein>
    <submittedName>
        <fullName evidence="3">Uncharacterized protein</fullName>
    </submittedName>
</protein>
<reference evidence="3" key="2">
    <citation type="submission" date="2020-05" db="UniProtKB">
        <authorList>
            <consortium name="EnsemblMetazoa"/>
        </authorList>
    </citation>
    <scope>IDENTIFICATION</scope>
    <source>
        <strain evidence="3">IAEA</strain>
    </source>
</reference>
<evidence type="ECO:0000313" key="3">
    <source>
        <dbReference type="EnsemblMetazoa" id="GPAI038476-PA"/>
    </source>
</evidence>
<keyword evidence="1" id="KW-0812">Transmembrane</keyword>
<evidence type="ECO:0000256" key="1">
    <source>
        <dbReference type="SAM" id="Phobius"/>
    </source>
</evidence>
<reference evidence="4" key="1">
    <citation type="submission" date="2014-03" db="EMBL/GenBank/DDBJ databases">
        <authorList>
            <person name="Aksoy S."/>
            <person name="Warren W."/>
            <person name="Wilson R.K."/>
        </authorList>
    </citation>
    <scope>NUCLEOTIDE SEQUENCE [LARGE SCALE GENOMIC DNA]</scope>
    <source>
        <strain evidence="4">IAEA</strain>
    </source>
</reference>
<dbReference type="EnsemblMetazoa" id="GPAI038476-RA">
    <property type="protein sequence ID" value="GPAI038476-PA"/>
    <property type="gene ID" value="GPAI038476"/>
</dbReference>